<comment type="caution">
    <text evidence="2">The sequence shown here is derived from an EMBL/GenBank/DDBJ whole genome shotgun (WGS) entry which is preliminary data.</text>
</comment>
<sequence>MTNTYTTDRPLLDPAGRVPQDTQDTQDPFRGHQDPRELQELKGLQDLLSPVGRRLLRTNIHLHRTWVPSPVIHAQVYIAEDVSPAFMRALHFCKTFMQIRPELKFDGTALHPLLVSNILRARISRGHRSLSRA</sequence>
<dbReference type="AlphaFoldDB" id="A0A9P3G436"/>
<dbReference type="Proteomes" id="UP000703269">
    <property type="component" value="Unassembled WGS sequence"/>
</dbReference>
<reference evidence="2 3" key="1">
    <citation type="submission" date="2021-08" db="EMBL/GenBank/DDBJ databases">
        <title>Draft Genome Sequence of Phanerochaete sordida strain YK-624.</title>
        <authorList>
            <person name="Mori T."/>
            <person name="Dohra H."/>
            <person name="Suzuki T."/>
            <person name="Kawagishi H."/>
            <person name="Hirai H."/>
        </authorList>
    </citation>
    <scope>NUCLEOTIDE SEQUENCE [LARGE SCALE GENOMIC DNA]</scope>
    <source>
        <strain evidence="2 3">YK-624</strain>
    </source>
</reference>
<keyword evidence="3" id="KW-1185">Reference proteome</keyword>
<gene>
    <name evidence="2" type="ORF">PsYK624_039890</name>
</gene>
<organism evidence="2 3">
    <name type="scientific">Phanerochaete sordida</name>
    <dbReference type="NCBI Taxonomy" id="48140"/>
    <lineage>
        <taxon>Eukaryota</taxon>
        <taxon>Fungi</taxon>
        <taxon>Dikarya</taxon>
        <taxon>Basidiomycota</taxon>
        <taxon>Agaricomycotina</taxon>
        <taxon>Agaricomycetes</taxon>
        <taxon>Polyporales</taxon>
        <taxon>Phanerochaetaceae</taxon>
        <taxon>Phanerochaete</taxon>
    </lineage>
</organism>
<proteinExistence type="predicted"/>
<protein>
    <submittedName>
        <fullName evidence="2">Uncharacterized protein</fullName>
    </submittedName>
</protein>
<dbReference type="EMBL" id="BPQB01000008">
    <property type="protein sequence ID" value="GJE87906.1"/>
    <property type="molecule type" value="Genomic_DNA"/>
</dbReference>
<feature type="region of interest" description="Disordered" evidence="1">
    <location>
        <begin position="1"/>
        <end position="33"/>
    </location>
</feature>
<accession>A0A9P3G436</accession>
<name>A0A9P3G436_9APHY</name>
<evidence type="ECO:0000313" key="3">
    <source>
        <dbReference type="Proteomes" id="UP000703269"/>
    </source>
</evidence>
<evidence type="ECO:0000313" key="2">
    <source>
        <dbReference type="EMBL" id="GJE87906.1"/>
    </source>
</evidence>
<evidence type="ECO:0000256" key="1">
    <source>
        <dbReference type="SAM" id="MobiDB-lite"/>
    </source>
</evidence>